<dbReference type="AlphaFoldDB" id="A0A9P3G4E9"/>
<dbReference type="InterPro" id="IPR016084">
    <property type="entry name" value="Haem_Oase-like_multi-hlx"/>
</dbReference>
<keyword evidence="3" id="KW-0418">Kinase</keyword>
<dbReference type="SUPFAM" id="SSF53613">
    <property type="entry name" value="Ribokinase-like"/>
    <property type="match status" value="1"/>
</dbReference>
<organism evidence="3 4">
    <name type="scientific">Phanerochaete sordida</name>
    <dbReference type="NCBI Taxonomy" id="48140"/>
    <lineage>
        <taxon>Eukaryota</taxon>
        <taxon>Fungi</taxon>
        <taxon>Dikarya</taxon>
        <taxon>Basidiomycota</taxon>
        <taxon>Agaricomycotina</taxon>
        <taxon>Agaricomycetes</taxon>
        <taxon>Polyporales</taxon>
        <taxon>Phanerochaetaceae</taxon>
        <taxon>Phanerochaete</taxon>
    </lineage>
</organism>
<feature type="domain" description="Thiaminase-2/PQQC" evidence="1">
    <location>
        <begin position="343"/>
        <end position="553"/>
    </location>
</feature>
<sequence length="556" mass="60981">MSRSAAEQPAVMTIAGTDSSGGAGIQADLKTFTAHLCYGASVHVALTAQNTTGVQAVHAPPPEFIEQQLRSVLDDVDIKAMKTGMLFDAKSIRAVVRILKLYYSDRGRSVPFLVCDPVCVSTSGHTLLQADAVEVMIKELFPLTYLLTPNKSEAELLLSQHDLQASIESLEDMLRAADDLLKLGPQAILLKGGHLTVSMRDVERITLSNPELRVVRSILFEENMEILQVAEPDPASKEIVVDVLRAPSGTTLFARPRVNSTSTHGTGCTLSAALVCNLARGMTVEDATREATMYIHLGIETAVPIGKGYGPLNHMHSLTVRSVPRATASNPHPFTRLLIQGTAGIWKEYVEHQFVKQLAQGTLPRECFIHFIKQDYLYLRYYARAYALLAAKSSTFPSIKSATDTIINVITEVETHKAFCAQWGITEAELLATPESPATTAYGAYLLDVGLQGDTSKLIMACAACLLGYGEVGLWLKKEAARPHSWVVTEGNAYKQWMDDYGGEHYQNAVRVGIETIEAMAQADPPSPVRFEEWKGIWERCTRLEKGFWDMAINLA</sequence>
<name>A0A9P3G4E9_9APHY</name>
<evidence type="ECO:0000313" key="4">
    <source>
        <dbReference type="Proteomes" id="UP000703269"/>
    </source>
</evidence>
<dbReference type="CDD" id="cd19367">
    <property type="entry name" value="TenA_C_ScTHI20-like"/>
    <property type="match status" value="1"/>
</dbReference>
<dbReference type="GO" id="GO:0005829">
    <property type="term" value="C:cytosol"/>
    <property type="evidence" value="ECO:0007669"/>
    <property type="project" value="TreeGrafter"/>
</dbReference>
<dbReference type="GO" id="GO:0008972">
    <property type="term" value="F:phosphomethylpyrimidine kinase activity"/>
    <property type="evidence" value="ECO:0007669"/>
    <property type="project" value="InterPro"/>
</dbReference>
<dbReference type="PANTHER" id="PTHR20858">
    <property type="entry name" value="PHOSPHOMETHYLPYRIMIDINE KINASE"/>
    <property type="match status" value="1"/>
</dbReference>
<dbReference type="SUPFAM" id="SSF48613">
    <property type="entry name" value="Heme oxygenase-like"/>
    <property type="match status" value="1"/>
</dbReference>
<dbReference type="PANTHER" id="PTHR20858:SF17">
    <property type="entry name" value="HYDROXYMETHYLPYRIMIDINE_PHOSPHOMETHYLPYRIMIDINE KINASE THI20-RELATED"/>
    <property type="match status" value="1"/>
</dbReference>
<dbReference type="InterPro" id="IPR004305">
    <property type="entry name" value="Thiaminase-2/PQQC"/>
</dbReference>
<dbReference type="InterPro" id="IPR029056">
    <property type="entry name" value="Ribokinase-like"/>
</dbReference>
<dbReference type="InterPro" id="IPR013749">
    <property type="entry name" value="PM/HMP-P_kinase-1"/>
</dbReference>
<dbReference type="Gene3D" id="1.20.910.10">
    <property type="entry name" value="Heme oxygenase-like"/>
    <property type="match status" value="1"/>
</dbReference>
<protein>
    <submittedName>
        <fullName evidence="3">Hydroxymethylpyrimidine/ phosphomethylpyrimidine kinase</fullName>
    </submittedName>
</protein>
<evidence type="ECO:0000259" key="2">
    <source>
        <dbReference type="Pfam" id="PF08543"/>
    </source>
</evidence>
<dbReference type="OrthoDB" id="10028886at2759"/>
<dbReference type="Pfam" id="PF08543">
    <property type="entry name" value="Phos_pyr_kin"/>
    <property type="match status" value="1"/>
</dbReference>
<dbReference type="Proteomes" id="UP000703269">
    <property type="component" value="Unassembled WGS sequence"/>
</dbReference>
<dbReference type="Pfam" id="PF03070">
    <property type="entry name" value="TENA_THI-4"/>
    <property type="match status" value="1"/>
</dbReference>
<dbReference type="GO" id="GO:0050334">
    <property type="term" value="F:thiaminase activity"/>
    <property type="evidence" value="ECO:0007669"/>
    <property type="project" value="InterPro"/>
</dbReference>
<comment type="caution">
    <text evidence="3">The sequence shown here is derived from an EMBL/GenBank/DDBJ whole genome shotgun (WGS) entry which is preliminary data.</text>
</comment>
<feature type="domain" description="Pyridoxamine kinase/Phosphomethylpyrimidine kinase" evidence="2">
    <location>
        <begin position="18"/>
        <end position="313"/>
    </location>
</feature>
<evidence type="ECO:0000259" key="1">
    <source>
        <dbReference type="Pfam" id="PF03070"/>
    </source>
</evidence>
<gene>
    <name evidence="3" type="ORF">PsYK624_041690</name>
</gene>
<accession>A0A9P3G4E9</accession>
<dbReference type="InterPro" id="IPR027574">
    <property type="entry name" value="Thiaminase_II"/>
</dbReference>
<reference evidence="3 4" key="1">
    <citation type="submission" date="2021-08" db="EMBL/GenBank/DDBJ databases">
        <title>Draft Genome Sequence of Phanerochaete sordida strain YK-624.</title>
        <authorList>
            <person name="Mori T."/>
            <person name="Dohra H."/>
            <person name="Suzuki T."/>
            <person name="Kawagishi H."/>
            <person name="Hirai H."/>
        </authorList>
    </citation>
    <scope>NUCLEOTIDE SEQUENCE [LARGE SCALE GENOMIC DNA]</scope>
    <source>
        <strain evidence="3 4">YK-624</strain>
    </source>
</reference>
<evidence type="ECO:0000313" key="3">
    <source>
        <dbReference type="EMBL" id="GJE88086.1"/>
    </source>
</evidence>
<dbReference type="NCBIfam" id="TIGR04306">
    <property type="entry name" value="salvage_TenA"/>
    <property type="match status" value="1"/>
</dbReference>
<keyword evidence="3" id="KW-0808">Transferase</keyword>
<dbReference type="InterPro" id="IPR004399">
    <property type="entry name" value="HMP/HMP-P_kinase_dom"/>
</dbReference>
<dbReference type="EMBL" id="BPQB01000008">
    <property type="protein sequence ID" value="GJE88086.1"/>
    <property type="molecule type" value="Genomic_DNA"/>
</dbReference>
<keyword evidence="4" id="KW-1185">Reference proteome</keyword>
<dbReference type="GO" id="GO:0008902">
    <property type="term" value="F:hydroxymethylpyrimidine kinase activity"/>
    <property type="evidence" value="ECO:0007669"/>
    <property type="project" value="TreeGrafter"/>
</dbReference>
<dbReference type="Gene3D" id="3.40.1190.20">
    <property type="match status" value="1"/>
</dbReference>
<dbReference type="GO" id="GO:0009228">
    <property type="term" value="P:thiamine biosynthetic process"/>
    <property type="evidence" value="ECO:0007669"/>
    <property type="project" value="InterPro"/>
</dbReference>
<dbReference type="CDD" id="cd01169">
    <property type="entry name" value="HMPP_kinase"/>
    <property type="match status" value="1"/>
</dbReference>
<proteinExistence type="predicted"/>